<evidence type="ECO:0000313" key="4">
    <source>
        <dbReference type="Proteomes" id="UP000468687"/>
    </source>
</evidence>
<organism evidence="3 4">
    <name type="scientific">Nocardioides zeae</name>
    <dbReference type="NCBI Taxonomy" id="1457234"/>
    <lineage>
        <taxon>Bacteria</taxon>
        <taxon>Bacillati</taxon>
        <taxon>Actinomycetota</taxon>
        <taxon>Actinomycetes</taxon>
        <taxon>Propionibacteriales</taxon>
        <taxon>Nocardioidaceae</taxon>
        <taxon>Nocardioides</taxon>
    </lineage>
</organism>
<accession>A0A6P0HHN7</accession>
<name>A0A6P0HHN7_9ACTN</name>
<dbReference type="Gene3D" id="3.40.50.720">
    <property type="entry name" value="NAD(P)-binding Rossmann-like Domain"/>
    <property type="match status" value="1"/>
</dbReference>
<dbReference type="SUPFAM" id="SSF51735">
    <property type="entry name" value="NAD(P)-binding Rossmann-fold domains"/>
    <property type="match status" value="1"/>
</dbReference>
<dbReference type="EMBL" id="JAAGXA010000004">
    <property type="protein sequence ID" value="NEN78056.1"/>
    <property type="molecule type" value="Genomic_DNA"/>
</dbReference>
<proteinExistence type="inferred from homology"/>
<keyword evidence="2" id="KW-0560">Oxidoreductase</keyword>
<protein>
    <submittedName>
        <fullName evidence="3">SDR family oxidoreductase</fullName>
    </submittedName>
</protein>
<evidence type="ECO:0000313" key="3">
    <source>
        <dbReference type="EMBL" id="NEN78056.1"/>
    </source>
</evidence>
<keyword evidence="4" id="KW-1185">Reference proteome</keyword>
<evidence type="ECO:0000256" key="1">
    <source>
        <dbReference type="ARBA" id="ARBA00006484"/>
    </source>
</evidence>
<dbReference type="Proteomes" id="UP000468687">
    <property type="component" value="Unassembled WGS sequence"/>
</dbReference>
<sequence>MNELTGKVAVVVGAGCIGEGMGNGRATALTFAREGAHVVCIDRDAESNAATAAMIAAEGHAASTLVVDATDEDQVAEAVRAVVRDHGRIDVLDNNIGTAALGGVADVTPEDWRRVFAINVDSAFLTMRHVLPVMEAQGGGSVVNISSVASIRWSGVAYAAYYASKAALNHLTRTTAAEYAARHVRVNAVLPGLIKTPMVQSVAGITDAYSSEDVEEMWRTRDRQVPMGHMGDAWDVANAALFLASDRAKYVTGVELVVDGGLTLGFGKGAGS</sequence>
<dbReference type="AlphaFoldDB" id="A0A6P0HHN7"/>
<dbReference type="PANTHER" id="PTHR42760">
    <property type="entry name" value="SHORT-CHAIN DEHYDROGENASES/REDUCTASES FAMILY MEMBER"/>
    <property type="match status" value="1"/>
</dbReference>
<dbReference type="GO" id="GO:0016616">
    <property type="term" value="F:oxidoreductase activity, acting on the CH-OH group of donors, NAD or NADP as acceptor"/>
    <property type="evidence" value="ECO:0007669"/>
    <property type="project" value="TreeGrafter"/>
</dbReference>
<dbReference type="PRINTS" id="PR00081">
    <property type="entry name" value="GDHRDH"/>
</dbReference>
<comment type="similarity">
    <text evidence="1">Belongs to the short-chain dehydrogenases/reductases (SDR) family.</text>
</comment>
<dbReference type="PRINTS" id="PR00080">
    <property type="entry name" value="SDRFAMILY"/>
</dbReference>
<dbReference type="RefSeq" id="WP_163771430.1">
    <property type="nucleotide sequence ID" value="NZ_JAAGXA010000004.1"/>
</dbReference>
<dbReference type="InterPro" id="IPR036291">
    <property type="entry name" value="NAD(P)-bd_dom_sf"/>
</dbReference>
<dbReference type="GO" id="GO:0048038">
    <property type="term" value="F:quinone binding"/>
    <property type="evidence" value="ECO:0007669"/>
    <property type="project" value="TreeGrafter"/>
</dbReference>
<dbReference type="Pfam" id="PF13561">
    <property type="entry name" value="adh_short_C2"/>
    <property type="match status" value="1"/>
</dbReference>
<dbReference type="GO" id="GO:0006633">
    <property type="term" value="P:fatty acid biosynthetic process"/>
    <property type="evidence" value="ECO:0007669"/>
    <property type="project" value="TreeGrafter"/>
</dbReference>
<dbReference type="FunFam" id="3.40.50.720:FF:000084">
    <property type="entry name" value="Short-chain dehydrogenase reductase"/>
    <property type="match status" value="1"/>
</dbReference>
<dbReference type="NCBIfam" id="NF005559">
    <property type="entry name" value="PRK07231.1"/>
    <property type="match status" value="1"/>
</dbReference>
<dbReference type="CDD" id="cd05233">
    <property type="entry name" value="SDR_c"/>
    <property type="match status" value="1"/>
</dbReference>
<evidence type="ECO:0000256" key="2">
    <source>
        <dbReference type="ARBA" id="ARBA00023002"/>
    </source>
</evidence>
<reference evidence="3 4" key="1">
    <citation type="journal article" date="2014" name="Int. J. Syst. Evol. Microbiol.">
        <title>Nocardioides zeae sp. nov., isolated from the stem of Zea mays.</title>
        <authorList>
            <person name="Glaeser S.P."/>
            <person name="McInroy J.A."/>
            <person name="Busse H.J."/>
            <person name="Kampfer P."/>
        </authorList>
    </citation>
    <scope>NUCLEOTIDE SEQUENCE [LARGE SCALE GENOMIC DNA]</scope>
    <source>
        <strain evidence="3 4">JCM 30728</strain>
    </source>
</reference>
<dbReference type="PANTHER" id="PTHR42760:SF122">
    <property type="entry name" value="NAD(P)-BINDING PROTEIN"/>
    <property type="match status" value="1"/>
</dbReference>
<gene>
    <name evidence="3" type="ORF">G3T38_07180</name>
</gene>
<comment type="caution">
    <text evidence="3">The sequence shown here is derived from an EMBL/GenBank/DDBJ whole genome shotgun (WGS) entry which is preliminary data.</text>
</comment>
<dbReference type="InterPro" id="IPR002347">
    <property type="entry name" value="SDR_fam"/>
</dbReference>